<dbReference type="Gene3D" id="3.40.720.10">
    <property type="entry name" value="Alkaline Phosphatase, subunit A"/>
    <property type="match status" value="2"/>
</dbReference>
<sequence length="483" mass="53197">MMNRLSLLATAAYACSTMAPPALAQSAQGLEKLSHILVLYLENRSFDNMFGEFPGANGIATAGDAVIQHNRDGTPFATLPVTDKPFDITKNPPELRDVTSLGDLPNQPFVIDGIRPGVTTATFTRDLIHAFYTHRSQIHGGRNDWFAQFSDAKGLTMGHYSAAALKDSNLWRLAVRYTLLDNFFQGALGGSFFNHIWLVCACTPVWPDPPKELRSEIDEKGIVVRERRVTAAGDGDYAVNTTQSIFLNNGRQGGDLLPPQTSVTIGDRLSEKGVDWAWYSGGWNLAIKSRTADEEKQLTDLAFQWHHQPFAYFARFDPTNETGRRERERHLKDASQLEADIKTGTLPPVVLYKPIGVLNQHPGYANLVAADEEVGRIVGLMEDSPMKDSFAVIITYDEFGGFFDHVSPPQPSIAGGRADFFGPGSRVPTIIVSPFARKGTIDHTQYDTTSILRLIGERHQLAPLPSARYGAVESLAKAFDFGN</sequence>
<dbReference type="CDD" id="cd16013">
    <property type="entry name" value="AcpA"/>
    <property type="match status" value="1"/>
</dbReference>
<dbReference type="AlphaFoldDB" id="A0A5N7MG23"/>
<dbReference type="Proteomes" id="UP000403266">
    <property type="component" value="Unassembled WGS sequence"/>
</dbReference>
<keyword evidence="2" id="KW-0732">Signal</keyword>
<dbReference type="GO" id="GO:0042578">
    <property type="term" value="F:phosphoric ester hydrolase activity"/>
    <property type="evidence" value="ECO:0007669"/>
    <property type="project" value="UniProtKB-ARBA"/>
</dbReference>
<dbReference type="InterPro" id="IPR017850">
    <property type="entry name" value="Alkaline_phosphatase_core_sf"/>
</dbReference>
<feature type="signal peptide" evidence="2">
    <location>
        <begin position="1"/>
        <end position="24"/>
    </location>
</feature>
<evidence type="ECO:0000313" key="4">
    <source>
        <dbReference type="Proteomes" id="UP000403266"/>
    </source>
</evidence>
<feature type="chain" id="PRO_5030135380" evidence="2">
    <location>
        <begin position="25"/>
        <end position="483"/>
    </location>
</feature>
<gene>
    <name evidence="3" type="ORF">FS320_10760</name>
</gene>
<dbReference type="Pfam" id="PF04185">
    <property type="entry name" value="Phosphoesterase"/>
    <property type="match status" value="1"/>
</dbReference>
<protein>
    <submittedName>
        <fullName evidence="3">Acid phosphatase</fullName>
    </submittedName>
</protein>
<dbReference type="RefSeq" id="WP_152711462.1">
    <property type="nucleotide sequence ID" value="NZ_VOSJ01000025.1"/>
</dbReference>
<name>A0A5N7MG23_9HYPH</name>
<evidence type="ECO:0000313" key="3">
    <source>
        <dbReference type="EMBL" id="MPR25698.1"/>
    </source>
</evidence>
<dbReference type="PROSITE" id="PS51257">
    <property type="entry name" value="PROKAR_LIPOPROTEIN"/>
    <property type="match status" value="1"/>
</dbReference>
<dbReference type="EMBL" id="VOSK01000029">
    <property type="protein sequence ID" value="MPR25698.1"/>
    <property type="molecule type" value="Genomic_DNA"/>
</dbReference>
<proteinExistence type="predicted"/>
<evidence type="ECO:0000256" key="2">
    <source>
        <dbReference type="SAM" id="SignalP"/>
    </source>
</evidence>
<evidence type="ECO:0000256" key="1">
    <source>
        <dbReference type="ARBA" id="ARBA00022801"/>
    </source>
</evidence>
<reference evidence="3 4" key="1">
    <citation type="journal article" date="2019" name="Syst. Appl. Microbiol.">
        <title>Microvirga tunisiensis sp. nov., a root nodule symbiotic bacterium isolated from Lupinus micranthus and L. luteus grown in Northern Tunisia.</title>
        <authorList>
            <person name="Msaddak A."/>
            <person name="Rejili M."/>
            <person name="Duran D."/>
            <person name="Mars M."/>
            <person name="Palacios J.M."/>
            <person name="Ruiz-Argueso T."/>
            <person name="Rey L."/>
            <person name="Imperial J."/>
        </authorList>
    </citation>
    <scope>NUCLEOTIDE SEQUENCE [LARGE SCALE GENOMIC DNA]</scope>
    <source>
        <strain evidence="3 4">Lmie10</strain>
    </source>
</reference>
<keyword evidence="4" id="KW-1185">Reference proteome</keyword>
<comment type="caution">
    <text evidence="3">The sequence shown here is derived from an EMBL/GenBank/DDBJ whole genome shotgun (WGS) entry which is preliminary data.</text>
</comment>
<dbReference type="SUPFAM" id="SSF53649">
    <property type="entry name" value="Alkaline phosphatase-like"/>
    <property type="match status" value="1"/>
</dbReference>
<dbReference type="OrthoDB" id="9770871at2"/>
<dbReference type="InterPro" id="IPR007312">
    <property type="entry name" value="Phosphoesterase"/>
</dbReference>
<dbReference type="PANTHER" id="PTHR31956:SF1">
    <property type="entry name" value="NON-SPECIFIC PHOSPHOLIPASE C1"/>
    <property type="match status" value="1"/>
</dbReference>
<dbReference type="PANTHER" id="PTHR31956">
    <property type="entry name" value="NON-SPECIFIC PHOSPHOLIPASE C4-RELATED"/>
    <property type="match status" value="1"/>
</dbReference>
<accession>A0A5N7MG23</accession>
<keyword evidence="1" id="KW-0378">Hydrolase</keyword>
<organism evidence="3 4">
    <name type="scientific">Microvirga tunisiensis</name>
    <dbReference type="NCBI Taxonomy" id="2108360"/>
    <lineage>
        <taxon>Bacteria</taxon>
        <taxon>Pseudomonadati</taxon>
        <taxon>Pseudomonadota</taxon>
        <taxon>Alphaproteobacteria</taxon>
        <taxon>Hyphomicrobiales</taxon>
        <taxon>Methylobacteriaceae</taxon>
        <taxon>Microvirga</taxon>
    </lineage>
</organism>